<proteinExistence type="predicted"/>
<dbReference type="AlphaFoldDB" id="A0A0F8WRQ2"/>
<organism evidence="1">
    <name type="scientific">marine sediment metagenome</name>
    <dbReference type="NCBI Taxonomy" id="412755"/>
    <lineage>
        <taxon>unclassified sequences</taxon>
        <taxon>metagenomes</taxon>
        <taxon>ecological metagenomes</taxon>
    </lineage>
</organism>
<reference evidence="1" key="1">
    <citation type="journal article" date="2015" name="Nature">
        <title>Complex archaea that bridge the gap between prokaryotes and eukaryotes.</title>
        <authorList>
            <person name="Spang A."/>
            <person name="Saw J.H."/>
            <person name="Jorgensen S.L."/>
            <person name="Zaremba-Niedzwiedzka K."/>
            <person name="Martijn J."/>
            <person name="Lind A.E."/>
            <person name="van Eijk R."/>
            <person name="Schleper C."/>
            <person name="Guy L."/>
            <person name="Ettema T.J."/>
        </authorList>
    </citation>
    <scope>NUCLEOTIDE SEQUENCE</scope>
</reference>
<evidence type="ECO:0000313" key="1">
    <source>
        <dbReference type="EMBL" id="KKK59607.1"/>
    </source>
</evidence>
<dbReference type="EMBL" id="LAZR01063386">
    <property type="protein sequence ID" value="KKK59607.1"/>
    <property type="molecule type" value="Genomic_DNA"/>
</dbReference>
<accession>A0A0F8WRQ2</accession>
<sequence length="127" mass="13235">PEGIGYAPHVTAGRMGELAALINAPNSGIQVSRGVVDTHEIFEATDPTEWGALTAGEKQRYQGILSMGTINVDGANVGSAFAKMFGAGTTTRTALVALRTRDGSRAEQVFAPNIGVSFTQIAEALRS</sequence>
<name>A0A0F8WRQ2_9ZZZZ</name>
<feature type="non-terminal residue" evidence="1">
    <location>
        <position position="1"/>
    </location>
</feature>
<protein>
    <submittedName>
        <fullName evidence="1">Uncharacterized protein</fullName>
    </submittedName>
</protein>
<gene>
    <name evidence="1" type="ORF">LCGC14_3032720</name>
</gene>
<comment type="caution">
    <text evidence="1">The sequence shown here is derived from an EMBL/GenBank/DDBJ whole genome shotgun (WGS) entry which is preliminary data.</text>
</comment>